<dbReference type="GO" id="GO:0000139">
    <property type="term" value="C:Golgi membrane"/>
    <property type="evidence" value="ECO:0007669"/>
    <property type="project" value="TreeGrafter"/>
</dbReference>
<feature type="non-terminal residue" evidence="8">
    <location>
        <position position="115"/>
    </location>
</feature>
<dbReference type="GO" id="GO:0005789">
    <property type="term" value="C:endoplasmic reticulum membrane"/>
    <property type="evidence" value="ECO:0007669"/>
    <property type="project" value="TreeGrafter"/>
</dbReference>
<evidence type="ECO:0000256" key="6">
    <source>
        <dbReference type="ARBA" id="ARBA00023136"/>
    </source>
</evidence>
<sequence>MFFGLMPLIKCTPVPPAPSPSLPTTSQKANTTATVSILLINAIAILSEDRFLARIGWAGSSAYANPVSPDPHSFGMQMPQDNQSIKFKLINLISSTRTLMRSKFAPPAVFEFIRR</sequence>
<keyword evidence="9" id="KW-1185">Reference proteome</keyword>
<reference evidence="8 9" key="1">
    <citation type="journal article" date="2018" name="Nat. Ecol. Evol.">
        <title>Pezizomycetes genomes reveal the molecular basis of ectomycorrhizal truffle lifestyle.</title>
        <authorList>
            <person name="Murat C."/>
            <person name="Payen T."/>
            <person name="Noel B."/>
            <person name="Kuo A."/>
            <person name="Morin E."/>
            <person name="Chen J."/>
            <person name="Kohler A."/>
            <person name="Krizsan K."/>
            <person name="Balestrini R."/>
            <person name="Da Silva C."/>
            <person name="Montanini B."/>
            <person name="Hainaut M."/>
            <person name="Levati E."/>
            <person name="Barry K.W."/>
            <person name="Belfiori B."/>
            <person name="Cichocki N."/>
            <person name="Clum A."/>
            <person name="Dockter R.B."/>
            <person name="Fauchery L."/>
            <person name="Guy J."/>
            <person name="Iotti M."/>
            <person name="Le Tacon F."/>
            <person name="Lindquist E.A."/>
            <person name="Lipzen A."/>
            <person name="Malagnac F."/>
            <person name="Mello A."/>
            <person name="Molinier V."/>
            <person name="Miyauchi S."/>
            <person name="Poulain J."/>
            <person name="Riccioni C."/>
            <person name="Rubini A."/>
            <person name="Sitrit Y."/>
            <person name="Splivallo R."/>
            <person name="Traeger S."/>
            <person name="Wang M."/>
            <person name="Zifcakova L."/>
            <person name="Wipf D."/>
            <person name="Zambonelli A."/>
            <person name="Paolocci F."/>
            <person name="Nowrousian M."/>
            <person name="Ottonello S."/>
            <person name="Baldrian P."/>
            <person name="Spatafora J.W."/>
            <person name="Henrissat B."/>
            <person name="Nagy L.G."/>
            <person name="Aury J.M."/>
            <person name="Wincker P."/>
            <person name="Grigoriev I.V."/>
            <person name="Bonfante P."/>
            <person name="Martin F.M."/>
        </authorList>
    </citation>
    <scope>NUCLEOTIDE SEQUENCE [LARGE SCALE GENOMIC DNA]</scope>
    <source>
        <strain evidence="8 9">CCBAS932</strain>
    </source>
</reference>
<dbReference type="InterPro" id="IPR013880">
    <property type="entry name" value="Yos1"/>
</dbReference>
<accession>A0A3N4KFB1</accession>
<name>A0A3N4KFB1_9PEZI</name>
<dbReference type="Proteomes" id="UP000277580">
    <property type="component" value="Unassembled WGS sequence"/>
</dbReference>
<evidence type="ECO:0000256" key="1">
    <source>
        <dbReference type="ARBA" id="ARBA00004370"/>
    </source>
</evidence>
<evidence type="ECO:0000256" key="7">
    <source>
        <dbReference type="ARBA" id="ARBA00024203"/>
    </source>
</evidence>
<keyword evidence="3" id="KW-0812">Transmembrane</keyword>
<organism evidence="8 9">
    <name type="scientific">Morchella conica CCBAS932</name>
    <dbReference type="NCBI Taxonomy" id="1392247"/>
    <lineage>
        <taxon>Eukaryota</taxon>
        <taxon>Fungi</taxon>
        <taxon>Dikarya</taxon>
        <taxon>Ascomycota</taxon>
        <taxon>Pezizomycotina</taxon>
        <taxon>Pezizomycetes</taxon>
        <taxon>Pezizales</taxon>
        <taxon>Morchellaceae</taxon>
        <taxon>Morchella</taxon>
    </lineage>
</organism>
<dbReference type="STRING" id="1392247.A0A3N4KFB1"/>
<evidence type="ECO:0000313" key="9">
    <source>
        <dbReference type="Proteomes" id="UP000277580"/>
    </source>
</evidence>
<comment type="similarity">
    <text evidence="7">Belongs to the YOS1 family.</text>
</comment>
<evidence type="ECO:0000256" key="5">
    <source>
        <dbReference type="ARBA" id="ARBA00022989"/>
    </source>
</evidence>
<dbReference type="PANTHER" id="PTHR15858">
    <property type="entry name" value="IMMEDIATE EARLY RESPONSE 3-INTERACTING PROTEIN 1"/>
    <property type="match status" value="1"/>
</dbReference>
<keyword evidence="2" id="KW-0813">Transport</keyword>
<protein>
    <submittedName>
        <fullName evidence="8">Yos1-domain-containing protein</fullName>
    </submittedName>
</protein>
<dbReference type="InParanoid" id="A0A3N4KFB1"/>
<evidence type="ECO:0000313" key="8">
    <source>
        <dbReference type="EMBL" id="RPB08178.1"/>
    </source>
</evidence>
<dbReference type="AlphaFoldDB" id="A0A3N4KFB1"/>
<dbReference type="OrthoDB" id="15356at2759"/>
<keyword evidence="4" id="KW-0653">Protein transport</keyword>
<evidence type="ECO:0000256" key="3">
    <source>
        <dbReference type="ARBA" id="ARBA00022692"/>
    </source>
</evidence>
<evidence type="ECO:0000256" key="2">
    <source>
        <dbReference type="ARBA" id="ARBA00022448"/>
    </source>
</evidence>
<comment type="subcellular location">
    <subcellularLocation>
        <location evidence="1">Membrane</location>
    </subcellularLocation>
</comment>
<keyword evidence="5" id="KW-1133">Transmembrane helix</keyword>
<keyword evidence="6" id="KW-0472">Membrane</keyword>
<dbReference type="FunCoup" id="A0A3N4KFB1">
    <property type="interactions" value="265"/>
</dbReference>
<evidence type="ECO:0000256" key="4">
    <source>
        <dbReference type="ARBA" id="ARBA00022927"/>
    </source>
</evidence>
<gene>
    <name evidence="8" type="ORF">P167DRAFT_578541</name>
</gene>
<dbReference type="GO" id="GO:0015031">
    <property type="term" value="P:protein transport"/>
    <property type="evidence" value="ECO:0007669"/>
    <property type="project" value="UniProtKB-KW"/>
</dbReference>
<dbReference type="EMBL" id="ML119167">
    <property type="protein sequence ID" value="RPB08178.1"/>
    <property type="molecule type" value="Genomic_DNA"/>
</dbReference>
<dbReference type="Pfam" id="PF08571">
    <property type="entry name" value="Yos1"/>
    <property type="match status" value="1"/>
</dbReference>
<dbReference type="PANTHER" id="PTHR15858:SF0">
    <property type="entry name" value="IMMEDIATE EARLY RESPONSE 3-INTERACTING PROTEIN 1"/>
    <property type="match status" value="1"/>
</dbReference>
<proteinExistence type="inferred from homology"/>
<dbReference type="GO" id="GO:0006888">
    <property type="term" value="P:endoplasmic reticulum to Golgi vesicle-mediated transport"/>
    <property type="evidence" value="ECO:0007669"/>
    <property type="project" value="TreeGrafter"/>
</dbReference>
<dbReference type="GO" id="GO:0030134">
    <property type="term" value="C:COPII-coated ER to Golgi transport vesicle"/>
    <property type="evidence" value="ECO:0007669"/>
    <property type="project" value="TreeGrafter"/>
</dbReference>